<proteinExistence type="inferred from homology"/>
<keyword evidence="3" id="KW-0808">Transferase</keyword>
<dbReference type="Pfam" id="PF00535">
    <property type="entry name" value="Glycos_transf_2"/>
    <property type="match status" value="1"/>
</dbReference>
<dbReference type="GeneID" id="72466001"/>
<dbReference type="PANTHER" id="PTHR43179">
    <property type="entry name" value="RHAMNOSYLTRANSFERASE WBBL"/>
    <property type="match status" value="1"/>
</dbReference>
<dbReference type="InterPro" id="IPR029044">
    <property type="entry name" value="Nucleotide-diphossugar_trans"/>
</dbReference>
<organism evidence="5 6">
    <name type="scientific">Prevotella lacticifex</name>
    <dbReference type="NCBI Taxonomy" id="2854755"/>
    <lineage>
        <taxon>Bacteria</taxon>
        <taxon>Pseudomonadati</taxon>
        <taxon>Bacteroidota</taxon>
        <taxon>Bacteroidia</taxon>
        <taxon>Bacteroidales</taxon>
        <taxon>Prevotellaceae</taxon>
        <taxon>Prevotella</taxon>
    </lineage>
</organism>
<name>A0A9R1CCG7_9BACT</name>
<dbReference type="EMBL" id="BPUB01000002">
    <property type="protein sequence ID" value="GJG59957.1"/>
    <property type="molecule type" value="Genomic_DNA"/>
</dbReference>
<evidence type="ECO:0000313" key="6">
    <source>
        <dbReference type="Proteomes" id="UP000825483"/>
    </source>
</evidence>
<protein>
    <submittedName>
        <fullName evidence="5">Rhamnosyltransferase</fullName>
    </submittedName>
</protein>
<comment type="similarity">
    <text evidence="1">Belongs to the glycosyltransferase 2 family.</text>
</comment>
<evidence type="ECO:0000256" key="1">
    <source>
        <dbReference type="ARBA" id="ARBA00006739"/>
    </source>
</evidence>
<evidence type="ECO:0000256" key="3">
    <source>
        <dbReference type="ARBA" id="ARBA00022679"/>
    </source>
</evidence>
<evidence type="ECO:0000259" key="4">
    <source>
        <dbReference type="Pfam" id="PF00535"/>
    </source>
</evidence>
<evidence type="ECO:0000313" key="5">
    <source>
        <dbReference type="EMBL" id="GJG59957.1"/>
    </source>
</evidence>
<dbReference type="GO" id="GO:0016757">
    <property type="term" value="F:glycosyltransferase activity"/>
    <property type="evidence" value="ECO:0007669"/>
    <property type="project" value="UniProtKB-KW"/>
</dbReference>
<reference evidence="5" key="1">
    <citation type="journal article" date="2022" name="Int. J. Syst. Evol. Microbiol.">
        <title>Prevotella lacticifex sp. nov., isolated from the rumen of cows.</title>
        <authorList>
            <person name="Shinkai T."/>
            <person name="Ikeyama N."/>
            <person name="Kumagai M."/>
            <person name="Ohmori H."/>
            <person name="Sakamoto M."/>
            <person name="Ohkuma M."/>
            <person name="Mitsumori M."/>
        </authorList>
    </citation>
    <scope>NUCLEOTIDE SEQUENCE</scope>
    <source>
        <strain evidence="5">R5076</strain>
    </source>
</reference>
<feature type="domain" description="Glycosyltransferase 2-like" evidence="4">
    <location>
        <begin position="5"/>
        <end position="128"/>
    </location>
</feature>
<dbReference type="AlphaFoldDB" id="A0A9R1CCG7"/>
<accession>A0A9R1CCG7</accession>
<dbReference type="InterPro" id="IPR001173">
    <property type="entry name" value="Glyco_trans_2-like"/>
</dbReference>
<dbReference type="RefSeq" id="WP_223928481.1">
    <property type="nucleotide sequence ID" value="NZ_BPTU01000002.1"/>
</dbReference>
<dbReference type="SUPFAM" id="SSF53448">
    <property type="entry name" value="Nucleotide-diphospho-sugar transferases"/>
    <property type="match status" value="1"/>
</dbReference>
<comment type="caution">
    <text evidence="5">The sequence shown here is derived from an EMBL/GenBank/DDBJ whole genome shotgun (WGS) entry which is preliminary data.</text>
</comment>
<evidence type="ECO:0000256" key="2">
    <source>
        <dbReference type="ARBA" id="ARBA00022676"/>
    </source>
</evidence>
<keyword evidence="6" id="KW-1185">Reference proteome</keyword>
<dbReference type="CDD" id="cd04185">
    <property type="entry name" value="GT_2_like_b"/>
    <property type="match status" value="1"/>
</dbReference>
<dbReference type="Gene3D" id="3.90.550.10">
    <property type="entry name" value="Spore Coat Polysaccharide Biosynthesis Protein SpsA, Chain A"/>
    <property type="match status" value="1"/>
</dbReference>
<gene>
    <name evidence="5" type="ORF">PRLR5076_28080</name>
</gene>
<dbReference type="Proteomes" id="UP000825483">
    <property type="component" value="Unassembled WGS sequence"/>
</dbReference>
<sequence>MKVTAVVVTYNRLELLKKSIAALRSQKSLTDIIVVDNGATDGTRQWLDTEAAGPDLRVIHQENVGGSGGFHTGIKEAYNGGADWIWCMDDDVFPRPDCLSRLLLHTTDERTGILAPRRLLDGEVFSHEFCHFNFANPLASMHGKKLRQKTFADRAQDPATAIAIVGCDFEGPLISRRVVETIGLPNRDLFIFCDDTDYCLRAHLAGFSLYYIPAALMDKHKFFSSDTWTTRNQKKKWKRYYQLRNETYMSHHYGQNWGVRHLRGFVMLLGYWIPALLSMPFTNAWTMSDLPVLWRAYRDGIEEKLGKR</sequence>
<dbReference type="PANTHER" id="PTHR43179:SF12">
    <property type="entry name" value="GALACTOFURANOSYLTRANSFERASE GLFT2"/>
    <property type="match status" value="1"/>
</dbReference>
<keyword evidence="2" id="KW-0328">Glycosyltransferase</keyword>